<dbReference type="Gene3D" id="2.170.130.10">
    <property type="entry name" value="TonB-dependent receptor, plug domain"/>
    <property type="match status" value="1"/>
</dbReference>
<keyword evidence="6 8" id="KW-0472">Membrane</keyword>
<keyword evidence="3 8" id="KW-1134">Transmembrane beta strand</keyword>
<comment type="caution">
    <text evidence="13">The sequence shown here is derived from an EMBL/GenBank/DDBJ whole genome shotgun (WGS) entry which is preliminary data.</text>
</comment>
<evidence type="ECO:0000256" key="2">
    <source>
        <dbReference type="ARBA" id="ARBA00022448"/>
    </source>
</evidence>
<dbReference type="AlphaFoldDB" id="A0A8J3D2I7"/>
<keyword evidence="4 8" id="KW-0812">Transmembrane</keyword>
<dbReference type="InterPro" id="IPR037066">
    <property type="entry name" value="Plug_dom_sf"/>
</dbReference>
<dbReference type="InterPro" id="IPR023997">
    <property type="entry name" value="TonB-dep_OMP_SusC/RagA_CS"/>
</dbReference>
<sequence>MAQEARVTGTVTSAEDGSSLPGVSVQVKGTQRGTQTDATGGYSIEAAPNAVLIFSFVGFIPQEIAVGSSSTINVQLAGDIRSLSEVVVTGYGTQSKRNLTGNIAKVSGAEIANTPVTTFEQALQGRAAGVQVTSLNGKLGQGMQMRIRGSSSVTASNEPLYVLDGIPLTSRDQGTSTAPQNPLADINFNDIESIDILKDASAAAIYGARASNGVVLITTKKGKSGKTKFNVSYQMGSSKPTRLRQWLNTAQYVELFSEAVQNGIDAGYLPESYLTGSTYSRFTRYAAGDQAGWENGTIDTDWQAEAFQKAPMGQFDISASGGDDKTRFFVSAQALDQKGILIKNSFKRLSGRVNLDHKATDRLTLGVNVNLARTVNGRLSNDNAFSTPLQIIALPPITPVIDPRTNELSGNYTLYFNPLLNRDFSSNVSTSYRTIGNIFAEYRFANWLKFRSEVGTDIYNLNEDQYFGKETSRNTGAPNGLGFSSWAQVTNYTSNNFFTLGHTFADRHDVDATLGMTFQKSEASFNSVTGQEFPSNAYTKIISSANITAGSSSGSNFSFLSYFARANYRFENKYLLSVSGRVDGSSRFGANNRYGFFPAASVGWIITEESFMEGIPTLSLLKLRGSYGLTGNAEIGNFDSYGLYRGDAGYAGVPGQRPEQIENPDLRWEQTTQTDIGLEFGLFSGRLSGEVDYYIKNTRDLLLNVNVPGTSGFRTQLRNIGNLENKGWEFVLRSDNTTGAFKWNTSLNLSANRNKIVNLDGQVITGGFINRAVEGQPIGSFFSIEYAGVDPDNGDALYYRNDERPDGTFDRTTTNNPNEAQRVIIGNPNPKLIGGISNSFAYKGLEFNILFQGQTGNDIYNGGGKFQSANGDFFDNQTVDQLDRWQKPGDITNVPQARLFGANGTAESSRYLQRGDYLRLKNATLSYNLPSAITNRVKLDRVRVYVTGQNLLTFTKYTGWDPEVNADYLAGNIGLGNDFYSAPQAKTIIVGINLGF</sequence>
<evidence type="ECO:0000256" key="5">
    <source>
        <dbReference type="ARBA" id="ARBA00023077"/>
    </source>
</evidence>
<comment type="subcellular location">
    <subcellularLocation>
        <location evidence="1 8">Cell outer membrane</location>
        <topology evidence="1 8">Multi-pass membrane protein</topology>
    </subcellularLocation>
</comment>
<dbReference type="GO" id="GO:0009279">
    <property type="term" value="C:cell outer membrane"/>
    <property type="evidence" value="ECO:0007669"/>
    <property type="project" value="UniProtKB-SubCell"/>
</dbReference>
<evidence type="ECO:0000256" key="1">
    <source>
        <dbReference type="ARBA" id="ARBA00004571"/>
    </source>
</evidence>
<dbReference type="PROSITE" id="PS52016">
    <property type="entry name" value="TONB_DEPENDENT_REC_3"/>
    <property type="match status" value="1"/>
</dbReference>
<dbReference type="InterPro" id="IPR008969">
    <property type="entry name" value="CarboxyPept-like_regulatory"/>
</dbReference>
<feature type="domain" description="TonB-dependent receptor-like beta-barrel" evidence="11">
    <location>
        <begin position="421"/>
        <end position="951"/>
    </location>
</feature>
<dbReference type="Proteomes" id="UP000598271">
    <property type="component" value="Unassembled WGS sequence"/>
</dbReference>
<dbReference type="InterPro" id="IPR000531">
    <property type="entry name" value="Beta-barrel_TonB"/>
</dbReference>
<dbReference type="SUPFAM" id="SSF49464">
    <property type="entry name" value="Carboxypeptidase regulatory domain-like"/>
    <property type="match status" value="1"/>
</dbReference>
<keyword evidence="2 8" id="KW-0813">Transport</keyword>
<evidence type="ECO:0000313" key="14">
    <source>
        <dbReference type="Proteomes" id="UP000598271"/>
    </source>
</evidence>
<keyword evidence="7 8" id="KW-0998">Cell outer membrane</keyword>
<evidence type="ECO:0000256" key="6">
    <source>
        <dbReference type="ARBA" id="ARBA00023136"/>
    </source>
</evidence>
<dbReference type="Pfam" id="PF07715">
    <property type="entry name" value="Plug"/>
    <property type="match status" value="1"/>
</dbReference>
<reference evidence="13 14" key="1">
    <citation type="journal article" date="2014" name="Int. J. Syst. Evol. Microbiol.">
        <title>Complete genome sequence of Corynebacterium casei LMG S-19264T (=DSM 44701T), isolated from a smear-ripened cheese.</title>
        <authorList>
            <consortium name="US DOE Joint Genome Institute (JGI-PGF)"/>
            <person name="Walter F."/>
            <person name="Albersmeier A."/>
            <person name="Kalinowski J."/>
            <person name="Ruckert C."/>
        </authorList>
    </citation>
    <scope>NUCLEOTIDE SEQUENCE [LARGE SCALE GENOMIC DNA]</scope>
    <source>
        <strain evidence="13 14">KCTC 12866</strain>
    </source>
</reference>
<organism evidence="13 14">
    <name type="scientific">Persicitalea jodogahamensis</name>
    <dbReference type="NCBI Taxonomy" id="402147"/>
    <lineage>
        <taxon>Bacteria</taxon>
        <taxon>Pseudomonadati</taxon>
        <taxon>Bacteroidota</taxon>
        <taxon>Cytophagia</taxon>
        <taxon>Cytophagales</taxon>
        <taxon>Spirosomataceae</taxon>
        <taxon>Persicitalea</taxon>
    </lineage>
</organism>
<keyword evidence="5 9" id="KW-0798">TonB box</keyword>
<dbReference type="InterPro" id="IPR036942">
    <property type="entry name" value="Beta-barrel_TonB_sf"/>
</dbReference>
<dbReference type="NCBIfam" id="TIGR04056">
    <property type="entry name" value="OMP_RagA_SusC"/>
    <property type="match status" value="1"/>
</dbReference>
<feature type="region of interest" description="Disordered" evidence="10">
    <location>
        <begin position="1"/>
        <end position="34"/>
    </location>
</feature>
<dbReference type="Gene3D" id="2.60.40.1120">
    <property type="entry name" value="Carboxypeptidase-like, regulatory domain"/>
    <property type="match status" value="1"/>
</dbReference>
<dbReference type="SUPFAM" id="SSF56935">
    <property type="entry name" value="Porins"/>
    <property type="match status" value="1"/>
</dbReference>
<dbReference type="NCBIfam" id="TIGR04057">
    <property type="entry name" value="SusC_RagA_signa"/>
    <property type="match status" value="1"/>
</dbReference>
<dbReference type="EMBL" id="BMXF01000001">
    <property type="protein sequence ID" value="GHB59140.1"/>
    <property type="molecule type" value="Genomic_DNA"/>
</dbReference>
<keyword evidence="14" id="KW-1185">Reference proteome</keyword>
<protein>
    <submittedName>
        <fullName evidence="13">SusC/RagA family TonB-linked outer membrane protein</fullName>
    </submittedName>
</protein>
<dbReference type="InterPro" id="IPR012910">
    <property type="entry name" value="Plug_dom"/>
</dbReference>
<dbReference type="Gene3D" id="2.40.170.20">
    <property type="entry name" value="TonB-dependent receptor, beta-barrel domain"/>
    <property type="match status" value="1"/>
</dbReference>
<evidence type="ECO:0000256" key="3">
    <source>
        <dbReference type="ARBA" id="ARBA00022452"/>
    </source>
</evidence>
<evidence type="ECO:0000259" key="11">
    <source>
        <dbReference type="Pfam" id="PF00593"/>
    </source>
</evidence>
<evidence type="ECO:0000256" key="8">
    <source>
        <dbReference type="PROSITE-ProRule" id="PRU01360"/>
    </source>
</evidence>
<dbReference type="InterPro" id="IPR023996">
    <property type="entry name" value="TonB-dep_OMP_SusC/RagA"/>
</dbReference>
<evidence type="ECO:0000256" key="10">
    <source>
        <dbReference type="SAM" id="MobiDB-lite"/>
    </source>
</evidence>
<dbReference type="Pfam" id="PF13715">
    <property type="entry name" value="CarbopepD_reg_2"/>
    <property type="match status" value="1"/>
</dbReference>
<feature type="domain" description="TonB-dependent receptor plug" evidence="12">
    <location>
        <begin position="96"/>
        <end position="214"/>
    </location>
</feature>
<proteinExistence type="inferred from homology"/>
<evidence type="ECO:0000259" key="12">
    <source>
        <dbReference type="Pfam" id="PF07715"/>
    </source>
</evidence>
<evidence type="ECO:0000256" key="9">
    <source>
        <dbReference type="RuleBase" id="RU003357"/>
    </source>
</evidence>
<dbReference type="InterPro" id="IPR039426">
    <property type="entry name" value="TonB-dep_rcpt-like"/>
</dbReference>
<evidence type="ECO:0000256" key="7">
    <source>
        <dbReference type="ARBA" id="ARBA00023237"/>
    </source>
</evidence>
<accession>A0A8J3D2I7</accession>
<name>A0A8J3D2I7_9BACT</name>
<dbReference type="Pfam" id="PF00593">
    <property type="entry name" value="TonB_dep_Rec_b-barrel"/>
    <property type="match status" value="1"/>
</dbReference>
<evidence type="ECO:0000313" key="13">
    <source>
        <dbReference type="EMBL" id="GHB59140.1"/>
    </source>
</evidence>
<gene>
    <name evidence="13" type="ORF">GCM10007390_11000</name>
</gene>
<evidence type="ECO:0000256" key="4">
    <source>
        <dbReference type="ARBA" id="ARBA00022692"/>
    </source>
</evidence>
<comment type="similarity">
    <text evidence="8 9">Belongs to the TonB-dependent receptor family.</text>
</comment>